<reference evidence="13" key="1">
    <citation type="submission" date="2020-05" db="UniProtKB">
        <authorList>
            <consortium name="EnsemblMetazoa"/>
        </authorList>
    </citation>
    <scope>IDENTIFICATION</scope>
    <source>
        <strain evidence="13">USDA</strain>
    </source>
</reference>
<evidence type="ECO:0008006" key="15">
    <source>
        <dbReference type="Google" id="ProtNLM"/>
    </source>
</evidence>
<feature type="domain" description="Peptidase M13 N-terminal" evidence="12">
    <location>
        <begin position="52"/>
        <end position="416"/>
    </location>
</feature>
<dbReference type="InterPro" id="IPR000718">
    <property type="entry name" value="Peptidase_M13"/>
</dbReference>
<dbReference type="InterPro" id="IPR042089">
    <property type="entry name" value="Peptidase_M13_dom_2"/>
</dbReference>
<keyword evidence="10" id="KW-0732">Signal</keyword>
<dbReference type="Proteomes" id="UP000095300">
    <property type="component" value="Unassembled WGS sequence"/>
</dbReference>
<name>A0A1I8PY31_STOCA</name>
<evidence type="ECO:0000256" key="9">
    <source>
        <dbReference type="SAM" id="Coils"/>
    </source>
</evidence>
<dbReference type="InterPro" id="IPR018497">
    <property type="entry name" value="Peptidase_M13_C"/>
</dbReference>
<dbReference type="GO" id="GO:0016485">
    <property type="term" value="P:protein processing"/>
    <property type="evidence" value="ECO:0007669"/>
    <property type="project" value="TreeGrafter"/>
</dbReference>
<evidence type="ECO:0000256" key="2">
    <source>
        <dbReference type="ARBA" id="ARBA00004401"/>
    </source>
</evidence>
<keyword evidence="9" id="KW-0175">Coiled coil</keyword>
<dbReference type="CDD" id="cd08662">
    <property type="entry name" value="M13"/>
    <property type="match status" value="1"/>
</dbReference>
<keyword evidence="5" id="KW-0479">Metal-binding</keyword>
<evidence type="ECO:0000256" key="8">
    <source>
        <dbReference type="ARBA" id="ARBA00023049"/>
    </source>
</evidence>
<comment type="subcellular location">
    <subcellularLocation>
        <location evidence="2">Cell membrane</location>
        <topology evidence="2">Single-pass type II membrane protein</topology>
    </subcellularLocation>
</comment>
<feature type="signal peptide" evidence="10">
    <location>
        <begin position="1"/>
        <end position="25"/>
    </location>
</feature>
<proteinExistence type="inferred from homology"/>
<evidence type="ECO:0000256" key="5">
    <source>
        <dbReference type="ARBA" id="ARBA00022723"/>
    </source>
</evidence>
<keyword evidence="4" id="KW-0645">Protease</keyword>
<dbReference type="Pfam" id="PF01431">
    <property type="entry name" value="Peptidase_M13"/>
    <property type="match status" value="1"/>
</dbReference>
<dbReference type="AlphaFoldDB" id="A0A1I8PY31"/>
<feature type="coiled-coil region" evidence="9">
    <location>
        <begin position="206"/>
        <end position="241"/>
    </location>
</feature>
<evidence type="ECO:0000259" key="12">
    <source>
        <dbReference type="Pfam" id="PF05649"/>
    </source>
</evidence>
<protein>
    <recommendedName>
        <fullName evidence="15">Peptidase M13 C-terminal domain-containing protein</fullName>
    </recommendedName>
</protein>
<dbReference type="InterPro" id="IPR008753">
    <property type="entry name" value="Peptidase_M13_N"/>
</dbReference>
<dbReference type="PRINTS" id="PR00786">
    <property type="entry name" value="NEPRILYSIN"/>
</dbReference>
<sequence>MRNICEVWNILLITTLWCLITATQGSPVFEIVSLASLTSQEMSSYMDLSVDPCEDFYTFACGNWPKIHPATETEVETNNFQLSAQQWRNYTLKFLSRQRYDDTETERKVKYFYESCLNITQGDEYNNKLRQLLDEFGQMPALAANKWQDKDFDWQKLVAEIKYNYDLNIILNFDIHMDPEQIKIYRLGVRQAKFKNKSFYENEAQRQKYEKEMAKNMKKYLNLSEDLAKKTSEELVNLEAMLVGNFTSNDLVQNYYYELSLDQLHNKYSPNLDIKSMVKTSLGSYPRGYVLEYDSKYLENLGEIIKAFPKRIVANYIFYKLLESFVPPSFSRKDNEEDRQRKCHGQANKYFANVLDNMVYKKSDFQMAEEDVMSIFLDLQAFYEGALASETYYSWLEKTTRKLAVEKLRAMKIKFNTYKEVDFAQDYGTLVMDPQDYVRNLKFIYSAKAAKHRAKLNGPVKPYYDSLKMSFTPQYVFAENIIRIPLPIIYTSLFWHEDLPFAYNFARMGYLIGHEIIHAFDEVGRQVDIHGKVQDLWDAHSVANFANRTQCFIEQTQRFSYEGQPLAKRSKQSETIADNGGIRLAYETYRTWLEGALLPQIDRDKEMLPALVYKDKQLFFLSYAQTLCSDMVKATRDMMILTDPHLPTSLRVKSSLLNYEEFANAFMCPKGCGMNPEEKCRMY</sequence>
<dbReference type="EnsemblMetazoa" id="SCAU012150-RA">
    <property type="protein sequence ID" value="SCAU012150-PA"/>
    <property type="gene ID" value="SCAU012150"/>
</dbReference>
<keyword evidence="8" id="KW-0482">Metalloprotease</keyword>
<dbReference type="VEuPathDB" id="VectorBase:SCAU012150"/>
<gene>
    <name evidence="13" type="primary">106091465</name>
</gene>
<dbReference type="PROSITE" id="PS51885">
    <property type="entry name" value="NEPRILYSIN"/>
    <property type="match status" value="1"/>
</dbReference>
<dbReference type="GO" id="GO:0005886">
    <property type="term" value="C:plasma membrane"/>
    <property type="evidence" value="ECO:0007669"/>
    <property type="project" value="UniProtKB-SubCell"/>
</dbReference>
<dbReference type="PANTHER" id="PTHR11733">
    <property type="entry name" value="ZINC METALLOPROTEASE FAMILY M13 NEPRILYSIN-RELATED"/>
    <property type="match status" value="1"/>
</dbReference>
<evidence type="ECO:0000313" key="14">
    <source>
        <dbReference type="Proteomes" id="UP000095300"/>
    </source>
</evidence>
<evidence type="ECO:0000256" key="3">
    <source>
        <dbReference type="ARBA" id="ARBA00007357"/>
    </source>
</evidence>
<dbReference type="InterPro" id="IPR024079">
    <property type="entry name" value="MetalloPept_cat_dom_sf"/>
</dbReference>
<evidence type="ECO:0000256" key="6">
    <source>
        <dbReference type="ARBA" id="ARBA00022801"/>
    </source>
</evidence>
<evidence type="ECO:0000313" key="13">
    <source>
        <dbReference type="EnsemblMetazoa" id="SCAU012150-PA"/>
    </source>
</evidence>
<evidence type="ECO:0000256" key="7">
    <source>
        <dbReference type="ARBA" id="ARBA00022833"/>
    </source>
</evidence>
<feature type="chain" id="PRO_5009327393" description="Peptidase M13 C-terminal domain-containing protein" evidence="10">
    <location>
        <begin position="26"/>
        <end position="683"/>
    </location>
</feature>
<evidence type="ECO:0000256" key="1">
    <source>
        <dbReference type="ARBA" id="ARBA00001947"/>
    </source>
</evidence>
<evidence type="ECO:0000256" key="10">
    <source>
        <dbReference type="SAM" id="SignalP"/>
    </source>
</evidence>
<evidence type="ECO:0000259" key="11">
    <source>
        <dbReference type="Pfam" id="PF01431"/>
    </source>
</evidence>
<keyword evidence="6" id="KW-0378">Hydrolase</keyword>
<dbReference type="PANTHER" id="PTHR11733:SF238">
    <property type="entry name" value="FI07649P-RELATED"/>
    <property type="match status" value="1"/>
</dbReference>
<dbReference type="Gene3D" id="3.40.390.10">
    <property type="entry name" value="Collagenase (Catalytic Domain)"/>
    <property type="match status" value="1"/>
</dbReference>
<dbReference type="Gene3D" id="1.10.1380.10">
    <property type="entry name" value="Neutral endopeptidase , domain2"/>
    <property type="match status" value="1"/>
</dbReference>
<dbReference type="Pfam" id="PF05649">
    <property type="entry name" value="Peptidase_M13_N"/>
    <property type="match status" value="1"/>
</dbReference>
<comment type="similarity">
    <text evidence="3">Belongs to the peptidase M13 family.</text>
</comment>
<dbReference type="GO" id="GO:0004222">
    <property type="term" value="F:metalloendopeptidase activity"/>
    <property type="evidence" value="ECO:0007669"/>
    <property type="project" value="InterPro"/>
</dbReference>
<dbReference type="SUPFAM" id="SSF55486">
    <property type="entry name" value="Metalloproteases ('zincins'), catalytic domain"/>
    <property type="match status" value="1"/>
</dbReference>
<evidence type="ECO:0000256" key="4">
    <source>
        <dbReference type="ARBA" id="ARBA00022670"/>
    </source>
</evidence>
<keyword evidence="14" id="KW-1185">Reference proteome</keyword>
<dbReference type="KEGG" id="scac:106091465"/>
<dbReference type="GO" id="GO:0046872">
    <property type="term" value="F:metal ion binding"/>
    <property type="evidence" value="ECO:0007669"/>
    <property type="project" value="UniProtKB-KW"/>
</dbReference>
<dbReference type="OrthoDB" id="6475849at2759"/>
<keyword evidence="7" id="KW-0862">Zinc</keyword>
<feature type="domain" description="Peptidase M13 C-terminal" evidence="11">
    <location>
        <begin position="475"/>
        <end position="681"/>
    </location>
</feature>
<accession>A0A1I8PY31</accession>
<comment type="cofactor">
    <cofactor evidence="1">
        <name>Zn(2+)</name>
        <dbReference type="ChEBI" id="CHEBI:29105"/>
    </cofactor>
</comment>
<organism evidence="13 14">
    <name type="scientific">Stomoxys calcitrans</name>
    <name type="common">Stable fly</name>
    <name type="synonym">Conops calcitrans</name>
    <dbReference type="NCBI Taxonomy" id="35570"/>
    <lineage>
        <taxon>Eukaryota</taxon>
        <taxon>Metazoa</taxon>
        <taxon>Ecdysozoa</taxon>
        <taxon>Arthropoda</taxon>
        <taxon>Hexapoda</taxon>
        <taxon>Insecta</taxon>
        <taxon>Pterygota</taxon>
        <taxon>Neoptera</taxon>
        <taxon>Endopterygota</taxon>
        <taxon>Diptera</taxon>
        <taxon>Brachycera</taxon>
        <taxon>Muscomorpha</taxon>
        <taxon>Muscoidea</taxon>
        <taxon>Muscidae</taxon>
        <taxon>Stomoxys</taxon>
    </lineage>
</organism>